<gene>
    <name evidence="2" type="ORF">EYF80_053721</name>
</gene>
<sequence length="116" mass="12308">MVCCVQTVTSPHRSTDSCELTVCFDRSCRDSFGHHADSVRPPRDPAKMKWMFKEDHSLGNAGSGCYDASDARVLDGPVTRASLPSGPLPPAGFAVSSPAGAERHACSTKRPMTTAA</sequence>
<accession>A0A4Z2F4S3</accession>
<comment type="caution">
    <text evidence="2">The sequence shown here is derived from an EMBL/GenBank/DDBJ whole genome shotgun (WGS) entry which is preliminary data.</text>
</comment>
<evidence type="ECO:0000313" key="3">
    <source>
        <dbReference type="Proteomes" id="UP000314294"/>
    </source>
</evidence>
<dbReference type="Proteomes" id="UP000314294">
    <property type="component" value="Unassembled WGS sequence"/>
</dbReference>
<reference evidence="2 3" key="1">
    <citation type="submission" date="2019-03" db="EMBL/GenBank/DDBJ databases">
        <title>First draft genome of Liparis tanakae, snailfish: a comprehensive survey of snailfish specific genes.</title>
        <authorList>
            <person name="Kim W."/>
            <person name="Song I."/>
            <person name="Jeong J.-H."/>
            <person name="Kim D."/>
            <person name="Kim S."/>
            <person name="Ryu S."/>
            <person name="Song J.Y."/>
            <person name="Lee S.K."/>
        </authorList>
    </citation>
    <scope>NUCLEOTIDE SEQUENCE [LARGE SCALE GENOMIC DNA]</scope>
    <source>
        <tissue evidence="2">Muscle</tissue>
    </source>
</reference>
<name>A0A4Z2F4S3_9TELE</name>
<dbReference type="EMBL" id="SRLO01001659">
    <property type="protein sequence ID" value="TNN36115.1"/>
    <property type="molecule type" value="Genomic_DNA"/>
</dbReference>
<proteinExistence type="predicted"/>
<evidence type="ECO:0000256" key="1">
    <source>
        <dbReference type="SAM" id="MobiDB-lite"/>
    </source>
</evidence>
<evidence type="ECO:0000313" key="2">
    <source>
        <dbReference type="EMBL" id="TNN36115.1"/>
    </source>
</evidence>
<dbReference type="AlphaFoldDB" id="A0A4Z2F4S3"/>
<keyword evidence="3" id="KW-1185">Reference proteome</keyword>
<organism evidence="2 3">
    <name type="scientific">Liparis tanakae</name>
    <name type="common">Tanaka's snailfish</name>
    <dbReference type="NCBI Taxonomy" id="230148"/>
    <lineage>
        <taxon>Eukaryota</taxon>
        <taxon>Metazoa</taxon>
        <taxon>Chordata</taxon>
        <taxon>Craniata</taxon>
        <taxon>Vertebrata</taxon>
        <taxon>Euteleostomi</taxon>
        <taxon>Actinopterygii</taxon>
        <taxon>Neopterygii</taxon>
        <taxon>Teleostei</taxon>
        <taxon>Neoteleostei</taxon>
        <taxon>Acanthomorphata</taxon>
        <taxon>Eupercaria</taxon>
        <taxon>Perciformes</taxon>
        <taxon>Cottioidei</taxon>
        <taxon>Cottales</taxon>
        <taxon>Liparidae</taxon>
        <taxon>Liparis</taxon>
    </lineage>
</organism>
<feature type="region of interest" description="Disordered" evidence="1">
    <location>
        <begin position="78"/>
        <end position="116"/>
    </location>
</feature>
<protein>
    <submittedName>
        <fullName evidence="2">Uncharacterized protein</fullName>
    </submittedName>
</protein>